<evidence type="ECO:0000313" key="1">
    <source>
        <dbReference type="EMBL" id="KKL68999.1"/>
    </source>
</evidence>
<accession>A0A0F9E4Q4</accession>
<reference evidence="1" key="1">
    <citation type="journal article" date="2015" name="Nature">
        <title>Complex archaea that bridge the gap between prokaryotes and eukaryotes.</title>
        <authorList>
            <person name="Spang A."/>
            <person name="Saw J.H."/>
            <person name="Jorgensen S.L."/>
            <person name="Zaremba-Niedzwiedzka K."/>
            <person name="Martijn J."/>
            <person name="Lind A.E."/>
            <person name="van Eijk R."/>
            <person name="Schleper C."/>
            <person name="Guy L."/>
            <person name="Ettema T.J."/>
        </authorList>
    </citation>
    <scope>NUCLEOTIDE SEQUENCE</scope>
</reference>
<name>A0A0F9E4Q4_9ZZZZ</name>
<dbReference type="AlphaFoldDB" id="A0A0F9E4Q4"/>
<comment type="caution">
    <text evidence="1">The sequence shown here is derived from an EMBL/GenBank/DDBJ whole genome shotgun (WGS) entry which is preliminary data.</text>
</comment>
<protein>
    <submittedName>
        <fullName evidence="1">Uncharacterized protein</fullName>
    </submittedName>
</protein>
<organism evidence="1">
    <name type="scientific">marine sediment metagenome</name>
    <dbReference type="NCBI Taxonomy" id="412755"/>
    <lineage>
        <taxon>unclassified sequences</taxon>
        <taxon>metagenomes</taxon>
        <taxon>ecological metagenomes</taxon>
    </lineage>
</organism>
<gene>
    <name evidence="1" type="ORF">LCGC14_2119410</name>
</gene>
<sequence>MPSVNAQIREQRAEEIGLLVRQIDEHNSLLANDAIRTRLETALDSFVVAASATSCFTATYTGVTFDT</sequence>
<proteinExistence type="predicted"/>
<dbReference type="EMBL" id="LAZR01026360">
    <property type="protein sequence ID" value="KKL68999.1"/>
    <property type="molecule type" value="Genomic_DNA"/>
</dbReference>